<dbReference type="GO" id="GO:0003677">
    <property type="term" value="F:DNA binding"/>
    <property type="evidence" value="ECO:0007669"/>
    <property type="project" value="UniProtKB-KW"/>
</dbReference>
<dbReference type="SMART" id="SM00717">
    <property type="entry name" value="SANT"/>
    <property type="match status" value="1"/>
</dbReference>
<dbReference type="InterPro" id="IPR009057">
    <property type="entry name" value="Homeodomain-like_sf"/>
</dbReference>
<dbReference type="PANTHER" id="PTHR45614:SF273">
    <property type="entry name" value="MYB DOMAIN PROTEIN 100-RELATED"/>
    <property type="match status" value="1"/>
</dbReference>
<evidence type="ECO:0000256" key="2">
    <source>
        <dbReference type="SAM" id="MobiDB-lite"/>
    </source>
</evidence>
<evidence type="ECO:0000313" key="6">
    <source>
        <dbReference type="Proteomes" id="UP001497457"/>
    </source>
</evidence>
<dbReference type="InterPro" id="IPR050560">
    <property type="entry name" value="MYB_TF"/>
</dbReference>
<proteinExistence type="predicted"/>
<keyword evidence="6" id="KW-1185">Reference proteome</keyword>
<name>A0ABC9EJ62_9POAL</name>
<dbReference type="PROSITE" id="PS50090">
    <property type="entry name" value="MYB_LIKE"/>
    <property type="match status" value="1"/>
</dbReference>
<keyword evidence="1" id="KW-0238">DNA-binding</keyword>
<dbReference type="Pfam" id="PF00249">
    <property type="entry name" value="Myb_DNA-binding"/>
    <property type="match status" value="1"/>
</dbReference>
<dbReference type="Gene3D" id="1.10.10.60">
    <property type="entry name" value="Homeodomain-like"/>
    <property type="match status" value="1"/>
</dbReference>
<feature type="domain" description="HTH myb-type" evidence="4">
    <location>
        <begin position="59"/>
        <end position="106"/>
    </location>
</feature>
<evidence type="ECO:0000313" key="5">
    <source>
        <dbReference type="EMBL" id="CAL5058222.1"/>
    </source>
</evidence>
<dbReference type="EMBL" id="OZ075114">
    <property type="protein sequence ID" value="CAL5058222.1"/>
    <property type="molecule type" value="Genomic_DNA"/>
</dbReference>
<evidence type="ECO:0000256" key="1">
    <source>
        <dbReference type="ARBA" id="ARBA00023125"/>
    </source>
</evidence>
<dbReference type="CDD" id="cd00167">
    <property type="entry name" value="SANT"/>
    <property type="match status" value="1"/>
</dbReference>
<reference evidence="5" key="1">
    <citation type="submission" date="2024-10" db="EMBL/GenBank/DDBJ databases">
        <authorList>
            <person name="Ryan C."/>
        </authorList>
    </citation>
    <scope>NUCLEOTIDE SEQUENCE [LARGE SCALE GENOMIC DNA]</scope>
</reference>
<organism evidence="5 6">
    <name type="scientific">Urochloa decumbens</name>
    <dbReference type="NCBI Taxonomy" id="240449"/>
    <lineage>
        <taxon>Eukaryota</taxon>
        <taxon>Viridiplantae</taxon>
        <taxon>Streptophyta</taxon>
        <taxon>Embryophyta</taxon>
        <taxon>Tracheophyta</taxon>
        <taxon>Spermatophyta</taxon>
        <taxon>Magnoliopsida</taxon>
        <taxon>Liliopsida</taxon>
        <taxon>Poales</taxon>
        <taxon>Poaceae</taxon>
        <taxon>PACMAD clade</taxon>
        <taxon>Panicoideae</taxon>
        <taxon>Panicodae</taxon>
        <taxon>Paniceae</taxon>
        <taxon>Melinidinae</taxon>
        <taxon>Urochloa</taxon>
    </lineage>
</organism>
<evidence type="ECO:0000259" key="3">
    <source>
        <dbReference type="PROSITE" id="PS50090"/>
    </source>
</evidence>
<dbReference type="PANTHER" id="PTHR45614">
    <property type="entry name" value="MYB PROTEIN-RELATED"/>
    <property type="match status" value="1"/>
</dbReference>
<dbReference type="Proteomes" id="UP001497457">
    <property type="component" value="Chromosome 4rd"/>
</dbReference>
<dbReference type="SUPFAM" id="SSF46689">
    <property type="entry name" value="Homeodomain-like"/>
    <property type="match status" value="1"/>
</dbReference>
<feature type="region of interest" description="Disordered" evidence="2">
    <location>
        <begin position="153"/>
        <end position="172"/>
    </location>
</feature>
<dbReference type="AlphaFoldDB" id="A0ABC9EJ62"/>
<evidence type="ECO:0000259" key="4">
    <source>
        <dbReference type="PROSITE" id="PS51294"/>
    </source>
</evidence>
<sequence>MRQAPPHMVPWTEEEDATLNLKAMVDMCTGSGSGRWCPAGSGSSAASAGPTTCAPTSTSWTEADDLKLITAHKVFGNRWSLIARELDGRSENSVKNHWNATKRSLKAKRRLKKKKNAEAPLGQQWSILEQYIRSISPEAGAAAAAATVTVGDPAEPAVASDSPPSSYDTGYDGEVVSPPAPAVAAPPPHAAGFDPTAMGLYLNASGNNYSSSAAAAAGMGGAADDADDGPGPTAPRCCCFLHPFVDNLAWNNNPAPPVYADAAYASNNNANAAGHYPYYYGGDAGAGPSGTAFAAGGVNVDDVDVVQMASREFQMTPSEDEVTLNLAGFM</sequence>
<dbReference type="PROSITE" id="PS51294">
    <property type="entry name" value="HTH_MYB"/>
    <property type="match status" value="1"/>
</dbReference>
<dbReference type="InterPro" id="IPR017930">
    <property type="entry name" value="Myb_dom"/>
</dbReference>
<protein>
    <submittedName>
        <fullName evidence="5">Uncharacterized protein</fullName>
    </submittedName>
</protein>
<gene>
    <name evidence="5" type="ORF">URODEC1_LOCUS96087</name>
</gene>
<accession>A0ABC9EJ62</accession>
<feature type="domain" description="Myb-like" evidence="3">
    <location>
        <begin position="59"/>
        <end position="102"/>
    </location>
</feature>
<dbReference type="InterPro" id="IPR001005">
    <property type="entry name" value="SANT/Myb"/>
</dbReference>